<dbReference type="Gene3D" id="3.40.50.720">
    <property type="entry name" value="NAD(P)-binding Rossmann-like Domain"/>
    <property type="match status" value="1"/>
</dbReference>
<dbReference type="Pfam" id="PF02423">
    <property type="entry name" value="OCD_Mu_crystall"/>
    <property type="match status" value="1"/>
</dbReference>
<dbReference type="Proteomes" id="UP000321534">
    <property type="component" value="Unassembled WGS sequence"/>
</dbReference>
<organism evidence="1 2">
    <name type="scientific">Terrabacter aerolatus</name>
    <dbReference type="NCBI Taxonomy" id="422442"/>
    <lineage>
        <taxon>Bacteria</taxon>
        <taxon>Bacillati</taxon>
        <taxon>Actinomycetota</taxon>
        <taxon>Actinomycetes</taxon>
        <taxon>Micrococcales</taxon>
        <taxon>Intrasporangiaceae</taxon>
        <taxon>Terrabacter</taxon>
    </lineage>
</organism>
<reference evidence="1 2" key="1">
    <citation type="submission" date="2019-07" db="EMBL/GenBank/DDBJ databases">
        <title>Whole genome shotgun sequence of Terrabacter aerolatus NBRC 106305.</title>
        <authorList>
            <person name="Hosoyama A."/>
            <person name="Uohara A."/>
            <person name="Ohji S."/>
            <person name="Ichikawa N."/>
        </authorList>
    </citation>
    <scope>NUCLEOTIDE SEQUENCE [LARGE SCALE GENOMIC DNA]</scope>
    <source>
        <strain evidence="1 2">NBRC 106305</strain>
    </source>
</reference>
<comment type="caution">
    <text evidence="1">The sequence shown here is derived from an EMBL/GenBank/DDBJ whole genome shotgun (WGS) entry which is preliminary data.</text>
</comment>
<dbReference type="PIRSF" id="PIRSF001439">
    <property type="entry name" value="CryM"/>
    <property type="match status" value="1"/>
</dbReference>
<dbReference type="RefSeq" id="WP_147062880.1">
    <property type="nucleotide sequence ID" value="NZ_BAAARO010000025.1"/>
</dbReference>
<dbReference type="Gene3D" id="3.30.1780.10">
    <property type="entry name" value="ornithine cyclodeaminase, domain 1"/>
    <property type="match status" value="1"/>
</dbReference>
<dbReference type="PANTHER" id="PTHR13812">
    <property type="entry name" value="KETIMINE REDUCTASE MU-CRYSTALLIN"/>
    <property type="match status" value="1"/>
</dbReference>
<dbReference type="PANTHER" id="PTHR13812:SF19">
    <property type="entry name" value="KETIMINE REDUCTASE MU-CRYSTALLIN"/>
    <property type="match status" value="1"/>
</dbReference>
<dbReference type="InterPro" id="IPR036291">
    <property type="entry name" value="NAD(P)-bd_dom_sf"/>
</dbReference>
<protein>
    <submittedName>
        <fullName evidence="1">Ornithine cyclodeaminase</fullName>
    </submittedName>
</protein>
<dbReference type="InterPro" id="IPR003462">
    <property type="entry name" value="ODC_Mu_crystall"/>
</dbReference>
<dbReference type="GO" id="GO:0005737">
    <property type="term" value="C:cytoplasm"/>
    <property type="evidence" value="ECO:0007669"/>
    <property type="project" value="TreeGrafter"/>
</dbReference>
<gene>
    <name evidence="1" type="primary">ocd</name>
    <name evidence="1" type="ORF">TAE01_04480</name>
</gene>
<dbReference type="SUPFAM" id="SSF51735">
    <property type="entry name" value="NAD(P)-binding Rossmann-fold domains"/>
    <property type="match status" value="1"/>
</dbReference>
<sequence>MEQPRWVDAAAVRRSVSPDRARRLIRRELADGFDPASDPHRLVAPVGDGQLLVMPSTNGRSAGVKVLSVAPGNPARGLDRIQAVYVLLDADTLSPSVLVDGTAVTALRTPAVSAVAVDALAPAEVTSAVVFGSGPQALGHAEALLAIRHTSSVTVVGRRGEAARAMAQRISGLASTHPLTTRGLTVDDPQVEAAVREAQVVVTATSAATPVLDDDWVADGACVVAIGSHEPHRRELGSALLGRSLVVVEDVGTAHREAGDVILAAAQGALDWADVRTLQDVVLGRVERATDRPNVFKSVGMAWQDLVIAQHVGRA</sequence>
<dbReference type="EMBL" id="BJYX01000001">
    <property type="protein sequence ID" value="GEO28638.1"/>
    <property type="molecule type" value="Genomic_DNA"/>
</dbReference>
<evidence type="ECO:0000313" key="2">
    <source>
        <dbReference type="Proteomes" id="UP000321534"/>
    </source>
</evidence>
<proteinExistence type="predicted"/>
<evidence type="ECO:0000313" key="1">
    <source>
        <dbReference type="EMBL" id="GEO28638.1"/>
    </source>
</evidence>
<dbReference type="OrthoDB" id="4311033at2"/>
<dbReference type="AlphaFoldDB" id="A0A512CWN3"/>
<name>A0A512CWN3_9MICO</name>
<accession>A0A512CWN3</accession>
<dbReference type="InterPro" id="IPR023401">
    <property type="entry name" value="ODC_N"/>
</dbReference>
<keyword evidence="2" id="KW-1185">Reference proteome</keyword>